<comment type="caution">
    <text evidence="6">The sequence shown here is derived from an EMBL/GenBank/DDBJ whole genome shotgun (WGS) entry which is preliminary data.</text>
</comment>
<dbReference type="AlphaFoldDB" id="A0A9D5HPW9"/>
<name>A0A9D5HPW9_9LILI</name>
<feature type="region of interest" description="Disordered" evidence="3">
    <location>
        <begin position="365"/>
        <end position="394"/>
    </location>
</feature>
<evidence type="ECO:0000313" key="6">
    <source>
        <dbReference type="EMBL" id="KAJ0983537.1"/>
    </source>
</evidence>
<organism evidence="6 7">
    <name type="scientific">Dioscorea zingiberensis</name>
    <dbReference type="NCBI Taxonomy" id="325984"/>
    <lineage>
        <taxon>Eukaryota</taxon>
        <taxon>Viridiplantae</taxon>
        <taxon>Streptophyta</taxon>
        <taxon>Embryophyta</taxon>
        <taxon>Tracheophyta</taxon>
        <taxon>Spermatophyta</taxon>
        <taxon>Magnoliopsida</taxon>
        <taxon>Liliopsida</taxon>
        <taxon>Dioscoreales</taxon>
        <taxon>Dioscoreaceae</taxon>
        <taxon>Dioscorea</taxon>
    </lineage>
</organism>
<dbReference type="InterPro" id="IPR000858">
    <property type="entry name" value="S_locus_glycoprot_dom"/>
</dbReference>
<dbReference type="InterPro" id="IPR001480">
    <property type="entry name" value="Bulb-type_lectin_dom"/>
</dbReference>
<accession>A0A9D5HPW9</accession>
<evidence type="ECO:0000256" key="1">
    <source>
        <dbReference type="ARBA" id="ARBA00022729"/>
    </source>
</evidence>
<dbReference type="GO" id="GO:0051707">
    <property type="term" value="P:response to other organism"/>
    <property type="evidence" value="ECO:0007669"/>
    <property type="project" value="UniProtKB-ARBA"/>
</dbReference>
<dbReference type="InterPro" id="IPR036426">
    <property type="entry name" value="Bulb-type_lectin_dom_sf"/>
</dbReference>
<evidence type="ECO:0000313" key="7">
    <source>
        <dbReference type="Proteomes" id="UP001085076"/>
    </source>
</evidence>
<dbReference type="GO" id="GO:0048544">
    <property type="term" value="P:recognition of pollen"/>
    <property type="evidence" value="ECO:0007669"/>
    <property type="project" value="InterPro"/>
</dbReference>
<evidence type="ECO:0000256" key="2">
    <source>
        <dbReference type="ARBA" id="ARBA00023157"/>
    </source>
</evidence>
<dbReference type="Pfam" id="PF01453">
    <property type="entry name" value="B_lectin"/>
    <property type="match status" value="1"/>
</dbReference>
<dbReference type="Proteomes" id="UP001085076">
    <property type="component" value="Miscellaneous, Linkage group lg02"/>
</dbReference>
<dbReference type="PANTHER" id="PTHR32444:SF183">
    <property type="entry name" value="APPLE DOMAIN-CONTAINING PROTEIN"/>
    <property type="match status" value="1"/>
</dbReference>
<reference evidence="6" key="1">
    <citation type="submission" date="2021-03" db="EMBL/GenBank/DDBJ databases">
        <authorList>
            <person name="Li Z."/>
            <person name="Yang C."/>
        </authorList>
    </citation>
    <scope>NUCLEOTIDE SEQUENCE</scope>
    <source>
        <strain evidence="6">Dzin_1.0</strain>
        <tissue evidence="6">Leaf</tissue>
    </source>
</reference>
<evidence type="ECO:0000259" key="5">
    <source>
        <dbReference type="Pfam" id="PF01453"/>
    </source>
</evidence>
<proteinExistence type="predicted"/>
<gene>
    <name evidence="6" type="ORF">J5N97_011792</name>
</gene>
<dbReference type="PANTHER" id="PTHR32444">
    <property type="entry name" value="BULB-TYPE LECTIN DOMAIN-CONTAINING PROTEIN"/>
    <property type="match status" value="1"/>
</dbReference>
<evidence type="ECO:0000259" key="4">
    <source>
        <dbReference type="Pfam" id="PF00954"/>
    </source>
</evidence>
<dbReference type="EMBL" id="JAGGNH010000002">
    <property type="protein sequence ID" value="KAJ0983537.1"/>
    <property type="molecule type" value="Genomic_DNA"/>
</dbReference>
<feature type="domain" description="S-locus glycoprotein" evidence="4">
    <location>
        <begin position="96"/>
        <end position="206"/>
    </location>
</feature>
<reference evidence="6" key="2">
    <citation type="journal article" date="2022" name="Hortic Res">
        <title>The genome of Dioscorea zingiberensis sheds light on the biosynthesis, origin and evolution of the medicinally important diosgenin saponins.</title>
        <authorList>
            <person name="Li Y."/>
            <person name="Tan C."/>
            <person name="Li Z."/>
            <person name="Guo J."/>
            <person name="Li S."/>
            <person name="Chen X."/>
            <person name="Wang C."/>
            <person name="Dai X."/>
            <person name="Yang H."/>
            <person name="Song W."/>
            <person name="Hou L."/>
            <person name="Xu J."/>
            <person name="Tong Z."/>
            <person name="Xu A."/>
            <person name="Yuan X."/>
            <person name="Wang W."/>
            <person name="Yang Q."/>
            <person name="Chen L."/>
            <person name="Sun Z."/>
            <person name="Wang K."/>
            <person name="Pan B."/>
            <person name="Chen J."/>
            <person name="Bao Y."/>
            <person name="Liu F."/>
            <person name="Qi X."/>
            <person name="Gang D.R."/>
            <person name="Wen J."/>
            <person name="Li J."/>
        </authorList>
    </citation>
    <scope>NUCLEOTIDE SEQUENCE</scope>
    <source>
        <strain evidence="6">Dzin_1.0</strain>
    </source>
</reference>
<keyword evidence="2" id="KW-1015">Disulfide bond</keyword>
<keyword evidence="7" id="KW-1185">Reference proteome</keyword>
<keyword evidence="1" id="KW-0732">Signal</keyword>
<dbReference type="Pfam" id="PF00954">
    <property type="entry name" value="S_locus_glycop"/>
    <property type="match status" value="1"/>
</dbReference>
<feature type="domain" description="Bulb-type lectin" evidence="5">
    <location>
        <begin position="3"/>
        <end position="63"/>
    </location>
</feature>
<sequence>MTNVSNPVAQLLNTGNLVVRDADADDGISYAWQGFDYPTDTMLAGMKVGVDFVTGLNRTSTAWTSDSDPSPSPYYHMIEVRGDPEMVLCEQSKKVWRSGPWNGLRFSGIPATLTFTGFNFSFINNEQEITYSFNTISSVLSKLTVNQSGALQRSLWAEDIGMWNVIWYVPMDQCDDMRGRPCGSFAACNPNNSPICDCIQGFTPKSPSKLTNPVHTKPSRGGHGGLSGNRGLNPRDDNTPNPEASYLGDDLALVVIPHQKSPAAIQINGNPSPDLRGNSKLPLLPVESMQVEVTDNLPLQTSGAPLLAEMYGDPAPPIRLPVAHLVTSRNKDSAKYGPGSSRDPDFPTDAHDCLVVRVSQALGPPVQEQQREDQEMVDELQQDDGSGLEPFDDDLPLAHVQKFAKLDKLARKGKIYSKDGRAPNP</sequence>
<evidence type="ECO:0000256" key="3">
    <source>
        <dbReference type="SAM" id="MobiDB-lite"/>
    </source>
</evidence>
<feature type="region of interest" description="Disordered" evidence="3">
    <location>
        <begin position="207"/>
        <end position="244"/>
    </location>
</feature>
<protein>
    <submittedName>
        <fullName evidence="6">Uncharacterized protein</fullName>
    </submittedName>
</protein>
<dbReference type="SUPFAM" id="SSF51110">
    <property type="entry name" value="alpha-D-mannose-specific plant lectins"/>
    <property type="match status" value="1"/>
</dbReference>